<name>A0A9J6RJ98_9GAMM</name>
<organism evidence="2 3">
    <name type="scientific">Dasania phycosphaerae</name>
    <dbReference type="NCBI Taxonomy" id="2950436"/>
    <lineage>
        <taxon>Bacteria</taxon>
        <taxon>Pseudomonadati</taxon>
        <taxon>Pseudomonadota</taxon>
        <taxon>Gammaproteobacteria</taxon>
        <taxon>Cellvibrionales</taxon>
        <taxon>Spongiibacteraceae</taxon>
        <taxon>Dasania</taxon>
    </lineage>
</organism>
<dbReference type="InterPro" id="IPR023614">
    <property type="entry name" value="Porin_dom_sf"/>
</dbReference>
<dbReference type="RefSeq" id="WP_268905112.1">
    <property type="nucleotide sequence ID" value="NZ_JAPTGG010000002.1"/>
</dbReference>
<dbReference type="EMBL" id="JAPTGG010000002">
    <property type="protein sequence ID" value="MCZ0864279.1"/>
    <property type="molecule type" value="Genomic_DNA"/>
</dbReference>
<evidence type="ECO:0000256" key="1">
    <source>
        <dbReference type="SAM" id="SignalP"/>
    </source>
</evidence>
<reference evidence="2 3" key="1">
    <citation type="submission" date="2022-12" db="EMBL/GenBank/DDBJ databases">
        <title>Dasania phycosphaerae sp. nov., isolated from particulate material of the south coast of Korea.</title>
        <authorList>
            <person name="Jiang Y."/>
        </authorList>
    </citation>
    <scope>NUCLEOTIDE SEQUENCE [LARGE SCALE GENOMIC DNA]</scope>
    <source>
        <strain evidence="2 3">GY-19</strain>
    </source>
</reference>
<sequence>MKKLNCINSGLLVIAITMTSVAAVQADDLKTIRDAIAVQEQQLYSLKLRLERLEASKSGQDERIEEVIIPAANNSAVSWSNPSPKFSSKDKGFSFKSRGKLQADAMFASEDYGSGSEIRRVRLGAQGDIDESIDYVAEIDFSNKKVGFEDIFIRYRLSNATTVRIGHHEASVSLDDETSDSNHSFLERSLHNALSLGRSVGVGFETQGEWWSLNTGLFGKPEADNNPGHNEGWRFASRLLVTPVKNEQQTLHMGFAGYYVELDDETDYRLSSQPENHQLAALFDTGSHSASDIRYAGIETAYQYNNVLLQAELGQQTVDYMSLSDASFVSGYVQAAWVITGEQRSYQRGRGSFGGIKPSNGLESGGLGALEMAVRSSYMDLVDGDVYGGKGHVYSLGLNWYPRNHLRVSANLIHFDVTESLEAQPQGASNHRGNSLVLRSQLSW</sequence>
<dbReference type="Gene3D" id="2.40.160.10">
    <property type="entry name" value="Porin"/>
    <property type="match status" value="1"/>
</dbReference>
<feature type="signal peptide" evidence="1">
    <location>
        <begin position="1"/>
        <end position="26"/>
    </location>
</feature>
<protein>
    <submittedName>
        <fullName evidence="2">Porin</fullName>
    </submittedName>
</protein>
<proteinExistence type="predicted"/>
<keyword evidence="1" id="KW-0732">Signal</keyword>
<dbReference type="Pfam" id="PF07396">
    <property type="entry name" value="Porin_O_P"/>
    <property type="match status" value="1"/>
</dbReference>
<accession>A0A9J6RJ98</accession>
<feature type="chain" id="PRO_5039887511" evidence="1">
    <location>
        <begin position="27"/>
        <end position="444"/>
    </location>
</feature>
<dbReference type="Proteomes" id="UP001069090">
    <property type="component" value="Unassembled WGS sequence"/>
</dbReference>
<dbReference type="InterPro" id="IPR010870">
    <property type="entry name" value="Porin_O/P"/>
</dbReference>
<gene>
    <name evidence="2" type="ORF">O0V09_03645</name>
</gene>
<keyword evidence="3" id="KW-1185">Reference proteome</keyword>
<evidence type="ECO:0000313" key="3">
    <source>
        <dbReference type="Proteomes" id="UP001069090"/>
    </source>
</evidence>
<comment type="caution">
    <text evidence="2">The sequence shown here is derived from an EMBL/GenBank/DDBJ whole genome shotgun (WGS) entry which is preliminary data.</text>
</comment>
<evidence type="ECO:0000313" key="2">
    <source>
        <dbReference type="EMBL" id="MCZ0864279.1"/>
    </source>
</evidence>
<dbReference type="AlphaFoldDB" id="A0A9J6RJ98"/>
<dbReference type="SUPFAM" id="SSF56935">
    <property type="entry name" value="Porins"/>
    <property type="match status" value="1"/>
</dbReference>